<gene>
    <name evidence="2" type="ORF">V6N11_036627</name>
</gene>
<name>A0ABR2RAY9_9ROSI</name>
<dbReference type="InterPro" id="IPR002156">
    <property type="entry name" value="RNaseH_domain"/>
</dbReference>
<evidence type="ECO:0000313" key="2">
    <source>
        <dbReference type="EMBL" id="KAK9010112.1"/>
    </source>
</evidence>
<organism evidence="2 3">
    <name type="scientific">Hibiscus sabdariffa</name>
    <name type="common">roselle</name>
    <dbReference type="NCBI Taxonomy" id="183260"/>
    <lineage>
        <taxon>Eukaryota</taxon>
        <taxon>Viridiplantae</taxon>
        <taxon>Streptophyta</taxon>
        <taxon>Embryophyta</taxon>
        <taxon>Tracheophyta</taxon>
        <taxon>Spermatophyta</taxon>
        <taxon>Magnoliopsida</taxon>
        <taxon>eudicotyledons</taxon>
        <taxon>Gunneridae</taxon>
        <taxon>Pentapetalae</taxon>
        <taxon>rosids</taxon>
        <taxon>malvids</taxon>
        <taxon>Malvales</taxon>
        <taxon>Malvaceae</taxon>
        <taxon>Malvoideae</taxon>
        <taxon>Hibiscus</taxon>
    </lineage>
</organism>
<dbReference type="CDD" id="cd06222">
    <property type="entry name" value="RNase_H_like"/>
    <property type="match status" value="1"/>
</dbReference>
<dbReference type="PANTHER" id="PTHR47074">
    <property type="entry name" value="BNAC02G40300D PROTEIN"/>
    <property type="match status" value="1"/>
</dbReference>
<accession>A0ABR2RAY9</accession>
<dbReference type="InterPro" id="IPR052929">
    <property type="entry name" value="RNase_H-like_EbsB-rel"/>
</dbReference>
<dbReference type="Gene3D" id="3.30.420.10">
    <property type="entry name" value="Ribonuclease H-like superfamily/Ribonuclease H"/>
    <property type="match status" value="1"/>
</dbReference>
<dbReference type="InterPro" id="IPR036397">
    <property type="entry name" value="RNaseH_sf"/>
</dbReference>
<dbReference type="Pfam" id="PF13456">
    <property type="entry name" value="RVT_3"/>
    <property type="match status" value="1"/>
</dbReference>
<evidence type="ECO:0000259" key="1">
    <source>
        <dbReference type="Pfam" id="PF13456"/>
    </source>
</evidence>
<sequence length="112" mass="12324">MAEARAAVHGLPFSSELDFHCVILESDSKTLINKLKSPGDDSLEIRHFISDIKDLAHLFNECKFSFVGKEMNKAAHAIAAMGKFSSSDKCWIEEAPTEAMSFIESDRGSCSP</sequence>
<protein>
    <recommendedName>
        <fullName evidence="1">RNase H type-1 domain-containing protein</fullName>
    </recommendedName>
</protein>
<dbReference type="Proteomes" id="UP001396334">
    <property type="component" value="Unassembled WGS sequence"/>
</dbReference>
<proteinExistence type="predicted"/>
<feature type="domain" description="RNase H type-1" evidence="1">
    <location>
        <begin position="1"/>
        <end position="81"/>
    </location>
</feature>
<keyword evidence="3" id="KW-1185">Reference proteome</keyword>
<reference evidence="2 3" key="1">
    <citation type="journal article" date="2024" name="G3 (Bethesda)">
        <title>Genome assembly of Hibiscus sabdariffa L. provides insights into metabolisms of medicinal natural products.</title>
        <authorList>
            <person name="Kim T."/>
        </authorList>
    </citation>
    <scope>NUCLEOTIDE SEQUENCE [LARGE SCALE GENOMIC DNA]</scope>
    <source>
        <strain evidence="2">TK-2024</strain>
        <tissue evidence="2">Old leaves</tissue>
    </source>
</reference>
<dbReference type="PANTHER" id="PTHR47074:SF48">
    <property type="entry name" value="POLYNUCLEOTIDYL TRANSFERASE, RIBONUCLEASE H-LIKE SUPERFAMILY PROTEIN"/>
    <property type="match status" value="1"/>
</dbReference>
<dbReference type="InterPro" id="IPR044730">
    <property type="entry name" value="RNase_H-like_dom_plant"/>
</dbReference>
<comment type="caution">
    <text evidence="2">The sequence shown here is derived from an EMBL/GenBank/DDBJ whole genome shotgun (WGS) entry which is preliminary data.</text>
</comment>
<evidence type="ECO:0000313" key="3">
    <source>
        <dbReference type="Proteomes" id="UP001396334"/>
    </source>
</evidence>
<dbReference type="EMBL" id="JBBPBN010000024">
    <property type="protein sequence ID" value="KAK9010112.1"/>
    <property type="molecule type" value="Genomic_DNA"/>
</dbReference>